<gene>
    <name evidence="1" type="ORF">OJAV_G00012070</name>
</gene>
<dbReference type="Proteomes" id="UP000283210">
    <property type="component" value="Chromosome 1"/>
</dbReference>
<accession>A0A437DPG1</accession>
<protein>
    <submittedName>
        <fullName evidence="1">Uncharacterized protein</fullName>
    </submittedName>
</protein>
<name>A0A437DPG1_ORYJA</name>
<dbReference type="SUPFAM" id="SSF63712">
    <property type="entry name" value="Nicotinic receptor ligand binding domain-like"/>
    <property type="match status" value="1"/>
</dbReference>
<reference evidence="1 2" key="1">
    <citation type="submission" date="2018-11" db="EMBL/GenBank/DDBJ databases">
        <authorList>
            <person name="Lopez-Roques C."/>
            <person name="Donnadieu C."/>
            <person name="Bouchez O."/>
            <person name="Klopp C."/>
            <person name="Cabau C."/>
            <person name="Zahm M."/>
        </authorList>
    </citation>
    <scope>NUCLEOTIDE SEQUENCE [LARGE SCALE GENOMIC DNA]</scope>
    <source>
        <strain evidence="1">RS831</strain>
        <tissue evidence="1">Whole body</tissue>
    </source>
</reference>
<keyword evidence="2" id="KW-1185">Reference proteome</keyword>
<proteinExistence type="predicted"/>
<dbReference type="InterPro" id="IPR036734">
    <property type="entry name" value="Neur_chan_lig-bd_sf"/>
</dbReference>
<evidence type="ECO:0000313" key="1">
    <source>
        <dbReference type="EMBL" id="RVE76785.1"/>
    </source>
</evidence>
<reference evidence="1 2" key="2">
    <citation type="submission" date="2019-01" db="EMBL/GenBank/DDBJ databases">
        <title>A chromosome length genome reference of the Java medaka (oryzias javanicus).</title>
        <authorList>
            <person name="Herpin A."/>
            <person name="Takehana Y."/>
            <person name="Naruse K."/>
            <person name="Ansai S."/>
            <person name="Kawaguchi M."/>
        </authorList>
    </citation>
    <scope>NUCLEOTIDE SEQUENCE [LARGE SCALE GENOMIC DNA]</scope>
    <source>
        <strain evidence="1">RS831</strain>
        <tissue evidence="1">Whole body</tissue>
    </source>
</reference>
<dbReference type="GO" id="GO:0005230">
    <property type="term" value="F:extracellular ligand-gated monoatomic ion channel activity"/>
    <property type="evidence" value="ECO:0007669"/>
    <property type="project" value="InterPro"/>
</dbReference>
<organism evidence="1 2">
    <name type="scientific">Oryzias javanicus</name>
    <name type="common">Javanese ricefish</name>
    <name type="synonym">Aplocheilus javanicus</name>
    <dbReference type="NCBI Taxonomy" id="123683"/>
    <lineage>
        <taxon>Eukaryota</taxon>
        <taxon>Metazoa</taxon>
        <taxon>Chordata</taxon>
        <taxon>Craniata</taxon>
        <taxon>Vertebrata</taxon>
        <taxon>Euteleostomi</taxon>
        <taxon>Actinopterygii</taxon>
        <taxon>Neopterygii</taxon>
        <taxon>Teleostei</taxon>
        <taxon>Neoteleostei</taxon>
        <taxon>Acanthomorphata</taxon>
        <taxon>Ovalentaria</taxon>
        <taxon>Atherinomorphae</taxon>
        <taxon>Beloniformes</taxon>
        <taxon>Adrianichthyidae</taxon>
        <taxon>Oryziinae</taxon>
        <taxon>Oryzias</taxon>
    </lineage>
</organism>
<sequence>MKENLLCDLRFLFVCSVGRCKEMDGAGRARHAPMSPSDFLDKLMGRTSGYDARIRPNFKGPPVNVSCNIFINSFGSIAETTMKQRDDGEEQTEMKMGGDSCADVQLRRLAAVTGGAASCTLPVCSACYSLKHAIVTLVSR</sequence>
<evidence type="ECO:0000313" key="2">
    <source>
        <dbReference type="Proteomes" id="UP000283210"/>
    </source>
</evidence>
<dbReference type="AlphaFoldDB" id="A0A437DPG1"/>
<dbReference type="Gene3D" id="2.70.170.10">
    <property type="entry name" value="Neurotransmitter-gated ion-channel ligand-binding domain"/>
    <property type="match status" value="1"/>
</dbReference>
<dbReference type="OrthoDB" id="407674at2759"/>
<dbReference type="GO" id="GO:0016020">
    <property type="term" value="C:membrane"/>
    <property type="evidence" value="ECO:0007669"/>
    <property type="project" value="InterPro"/>
</dbReference>
<dbReference type="EMBL" id="CM012437">
    <property type="protein sequence ID" value="RVE76785.1"/>
    <property type="molecule type" value="Genomic_DNA"/>
</dbReference>